<dbReference type="Pfam" id="PF11231">
    <property type="entry name" value="DUF3034"/>
    <property type="match status" value="1"/>
</dbReference>
<dbReference type="Proteomes" id="UP000626370">
    <property type="component" value="Unassembled WGS sequence"/>
</dbReference>
<proteinExistence type="predicted"/>
<sequence length="282" mass="30485">MTIMNQLFNVITTIGVALLIVPTVCLANGKILATPGVSQVEGSGGGGLVPWAQLAGYATEDEIAISAFCTRATVQDFQLDTCGAQVNFYDRLELSYAEQNFDVEPLSTTLSQEIFGAKVRLYGDLVYSAWPQLSLGIQYKALDSDDIAFALGAHDNKGVDIYLAASKLHLGALAGYNLLWNATLRYTEANEMGLLGFGGPNGNGGIQGEVSAAVLLNKHLAVGVEYRQKPDNLGLNESRWRDVFVAWFPNKHVSVTMAYVDLDTIAALPNQDGWYVSLTGYY</sequence>
<organism evidence="1 2">
    <name type="scientific">Thalassotalea profundi</name>
    <dbReference type="NCBI Taxonomy" id="2036687"/>
    <lineage>
        <taxon>Bacteria</taxon>
        <taxon>Pseudomonadati</taxon>
        <taxon>Pseudomonadota</taxon>
        <taxon>Gammaproteobacteria</taxon>
        <taxon>Alteromonadales</taxon>
        <taxon>Colwelliaceae</taxon>
        <taxon>Thalassotalea</taxon>
    </lineage>
</organism>
<gene>
    <name evidence="1" type="ORF">GCM10011501_21550</name>
</gene>
<reference evidence="2" key="1">
    <citation type="journal article" date="2019" name="Int. J. Syst. Evol. Microbiol.">
        <title>The Global Catalogue of Microorganisms (GCM) 10K type strain sequencing project: providing services to taxonomists for standard genome sequencing and annotation.</title>
        <authorList>
            <consortium name="The Broad Institute Genomics Platform"/>
            <consortium name="The Broad Institute Genome Sequencing Center for Infectious Disease"/>
            <person name="Wu L."/>
            <person name="Ma J."/>
        </authorList>
    </citation>
    <scope>NUCLEOTIDE SEQUENCE [LARGE SCALE GENOMIC DNA]</scope>
    <source>
        <strain evidence="2">CGMCC 1.15922</strain>
    </source>
</reference>
<name>A0ABQ3IUT4_9GAMM</name>
<protein>
    <recommendedName>
        <fullName evidence="3">DUF3034 family protein</fullName>
    </recommendedName>
</protein>
<evidence type="ECO:0000313" key="1">
    <source>
        <dbReference type="EMBL" id="GHE91805.1"/>
    </source>
</evidence>
<evidence type="ECO:0000313" key="2">
    <source>
        <dbReference type="Proteomes" id="UP000626370"/>
    </source>
</evidence>
<dbReference type="InterPro" id="IPR021393">
    <property type="entry name" value="DUF3034"/>
</dbReference>
<evidence type="ECO:0008006" key="3">
    <source>
        <dbReference type="Google" id="ProtNLM"/>
    </source>
</evidence>
<accession>A0ABQ3IUT4</accession>
<comment type="caution">
    <text evidence="1">The sequence shown here is derived from an EMBL/GenBank/DDBJ whole genome shotgun (WGS) entry which is preliminary data.</text>
</comment>
<dbReference type="EMBL" id="BNAH01000008">
    <property type="protein sequence ID" value="GHE91805.1"/>
    <property type="molecule type" value="Genomic_DNA"/>
</dbReference>
<keyword evidence="2" id="KW-1185">Reference proteome</keyword>